<organism evidence="8 9">
    <name type="scientific">Luteolibacter pohnpeiensis</name>
    <dbReference type="NCBI Taxonomy" id="454153"/>
    <lineage>
        <taxon>Bacteria</taxon>
        <taxon>Pseudomonadati</taxon>
        <taxon>Verrucomicrobiota</taxon>
        <taxon>Verrucomicrobiia</taxon>
        <taxon>Verrucomicrobiales</taxon>
        <taxon>Verrucomicrobiaceae</taxon>
        <taxon>Luteolibacter</taxon>
    </lineage>
</organism>
<dbReference type="GO" id="GO:0000160">
    <property type="term" value="P:phosphorelay signal transduction system"/>
    <property type="evidence" value="ECO:0007669"/>
    <property type="project" value="InterPro"/>
</dbReference>
<accession>A0A934S753</accession>
<protein>
    <submittedName>
        <fullName evidence="8">Response regulator transcription factor</fullName>
    </submittedName>
</protein>
<dbReference type="SUPFAM" id="SSF52172">
    <property type="entry name" value="CheY-like"/>
    <property type="match status" value="1"/>
</dbReference>
<keyword evidence="3" id="KW-0238">DNA-binding</keyword>
<dbReference type="InterPro" id="IPR058245">
    <property type="entry name" value="NreC/VraR/RcsB-like_REC"/>
</dbReference>
<evidence type="ECO:0000256" key="3">
    <source>
        <dbReference type="ARBA" id="ARBA00023125"/>
    </source>
</evidence>
<evidence type="ECO:0000256" key="4">
    <source>
        <dbReference type="ARBA" id="ARBA00023163"/>
    </source>
</evidence>
<dbReference type="RefSeq" id="WP_200266639.1">
    <property type="nucleotide sequence ID" value="NZ_JAENIJ010000001.1"/>
</dbReference>
<dbReference type="PROSITE" id="PS50110">
    <property type="entry name" value="RESPONSE_REGULATORY"/>
    <property type="match status" value="1"/>
</dbReference>
<dbReference type="Pfam" id="PF00196">
    <property type="entry name" value="GerE"/>
    <property type="match status" value="1"/>
</dbReference>
<feature type="domain" description="Response regulatory" evidence="7">
    <location>
        <begin position="3"/>
        <end position="119"/>
    </location>
</feature>
<evidence type="ECO:0000259" key="7">
    <source>
        <dbReference type="PROSITE" id="PS50110"/>
    </source>
</evidence>
<comment type="caution">
    <text evidence="8">The sequence shown here is derived from an EMBL/GenBank/DDBJ whole genome shotgun (WGS) entry which is preliminary data.</text>
</comment>
<dbReference type="SUPFAM" id="SSF46894">
    <property type="entry name" value="C-terminal effector domain of the bipartite response regulators"/>
    <property type="match status" value="1"/>
</dbReference>
<evidence type="ECO:0000256" key="2">
    <source>
        <dbReference type="ARBA" id="ARBA00023015"/>
    </source>
</evidence>
<dbReference type="PRINTS" id="PR00038">
    <property type="entry name" value="HTHLUXR"/>
</dbReference>
<dbReference type="PANTHER" id="PTHR43214">
    <property type="entry name" value="TWO-COMPONENT RESPONSE REGULATOR"/>
    <property type="match status" value="1"/>
</dbReference>
<dbReference type="GO" id="GO:0006355">
    <property type="term" value="P:regulation of DNA-templated transcription"/>
    <property type="evidence" value="ECO:0007669"/>
    <property type="project" value="InterPro"/>
</dbReference>
<dbReference type="PROSITE" id="PS50043">
    <property type="entry name" value="HTH_LUXR_2"/>
    <property type="match status" value="1"/>
</dbReference>
<dbReference type="PROSITE" id="PS00622">
    <property type="entry name" value="HTH_LUXR_1"/>
    <property type="match status" value="1"/>
</dbReference>
<dbReference type="CDD" id="cd06170">
    <property type="entry name" value="LuxR_C_like"/>
    <property type="match status" value="1"/>
</dbReference>
<sequence>MKRVFIIDDHPILREGLRRLLESQPGFEICGEASVAAGLTERILQLKPDLLIMDIALPDKSGLELIKDLQSIGSNVPILVFSMHDEMLYAERALRAGAKGYLMKGSGADSLATAIKTVVAGNHYLSQRVSSHILASLSGKRKAGNLPIERLTDRELQIFELIGRGATVARIAEQLHISPKTVEAHRGNMKTKLDLADAARLMREAVIWVELSAG</sequence>
<keyword evidence="9" id="KW-1185">Reference proteome</keyword>
<dbReference type="GO" id="GO:0003677">
    <property type="term" value="F:DNA binding"/>
    <property type="evidence" value="ECO:0007669"/>
    <property type="project" value="UniProtKB-KW"/>
</dbReference>
<dbReference type="Gene3D" id="3.40.50.2300">
    <property type="match status" value="1"/>
</dbReference>
<evidence type="ECO:0000313" key="9">
    <source>
        <dbReference type="Proteomes" id="UP000603141"/>
    </source>
</evidence>
<name>A0A934S753_9BACT</name>
<evidence type="ECO:0000256" key="5">
    <source>
        <dbReference type="PROSITE-ProRule" id="PRU00169"/>
    </source>
</evidence>
<dbReference type="Pfam" id="PF00072">
    <property type="entry name" value="Response_reg"/>
    <property type="match status" value="1"/>
</dbReference>
<evidence type="ECO:0000259" key="6">
    <source>
        <dbReference type="PROSITE" id="PS50043"/>
    </source>
</evidence>
<feature type="modified residue" description="4-aspartylphosphate" evidence="5">
    <location>
        <position position="54"/>
    </location>
</feature>
<dbReference type="InterPro" id="IPR039420">
    <property type="entry name" value="WalR-like"/>
</dbReference>
<feature type="domain" description="HTH luxR-type" evidence="6">
    <location>
        <begin position="144"/>
        <end position="209"/>
    </location>
</feature>
<dbReference type="EMBL" id="JAENIJ010000001">
    <property type="protein sequence ID" value="MBK1880947.1"/>
    <property type="molecule type" value="Genomic_DNA"/>
</dbReference>
<keyword evidence="4" id="KW-0804">Transcription</keyword>
<dbReference type="InterPro" id="IPR001789">
    <property type="entry name" value="Sig_transdc_resp-reg_receiver"/>
</dbReference>
<gene>
    <name evidence="8" type="ORF">JIN85_00890</name>
</gene>
<dbReference type="SMART" id="SM00421">
    <property type="entry name" value="HTH_LUXR"/>
    <property type="match status" value="1"/>
</dbReference>
<evidence type="ECO:0000313" key="8">
    <source>
        <dbReference type="EMBL" id="MBK1880947.1"/>
    </source>
</evidence>
<dbReference type="CDD" id="cd17535">
    <property type="entry name" value="REC_NarL-like"/>
    <property type="match status" value="1"/>
</dbReference>
<dbReference type="InterPro" id="IPR000792">
    <property type="entry name" value="Tscrpt_reg_LuxR_C"/>
</dbReference>
<dbReference type="SMART" id="SM00448">
    <property type="entry name" value="REC"/>
    <property type="match status" value="1"/>
</dbReference>
<proteinExistence type="predicted"/>
<keyword evidence="2" id="KW-0805">Transcription regulation</keyword>
<keyword evidence="1 5" id="KW-0597">Phosphoprotein</keyword>
<evidence type="ECO:0000256" key="1">
    <source>
        <dbReference type="ARBA" id="ARBA00022553"/>
    </source>
</evidence>
<dbReference type="InterPro" id="IPR011006">
    <property type="entry name" value="CheY-like_superfamily"/>
</dbReference>
<dbReference type="PANTHER" id="PTHR43214:SF41">
    <property type="entry name" value="NITRATE_NITRITE RESPONSE REGULATOR PROTEIN NARP"/>
    <property type="match status" value="1"/>
</dbReference>
<dbReference type="InterPro" id="IPR016032">
    <property type="entry name" value="Sig_transdc_resp-reg_C-effctor"/>
</dbReference>
<reference evidence="8" key="1">
    <citation type="submission" date="2021-01" db="EMBL/GenBank/DDBJ databases">
        <title>Modified the classification status of verrucomicrobia.</title>
        <authorList>
            <person name="Feng X."/>
        </authorList>
    </citation>
    <scope>NUCLEOTIDE SEQUENCE</scope>
    <source>
        <strain evidence="8">KCTC 22041</strain>
    </source>
</reference>
<dbReference type="AlphaFoldDB" id="A0A934S753"/>
<dbReference type="Proteomes" id="UP000603141">
    <property type="component" value="Unassembled WGS sequence"/>
</dbReference>